<protein>
    <submittedName>
        <fullName evidence="1">Uncharacterized protein</fullName>
    </submittedName>
</protein>
<sequence length="230" mass="25388">MNLSRGCSSRGFWVSSISPIITNTTTTSTLSPTKFSFPFFRYPFRHSVVEKSRLARAHAHARKRPSNSDQPNPIISPIILQQVSDDDDDNDDLLFDELEDDDGLIICCGSFLPLWKVGDGGAGGGISLAGTWWDKKALEIAEEVSLSFDGDLNIYAFKTLSNSTIRVRIENLTKKLAVIKQLQVPISLLRLLKVVFICVNNWNSHGMNGALNSLMFSTIVAVLMVAHDSS</sequence>
<evidence type="ECO:0000313" key="2">
    <source>
        <dbReference type="Proteomes" id="UP001187192"/>
    </source>
</evidence>
<comment type="caution">
    <text evidence="1">The sequence shown here is derived from an EMBL/GenBank/DDBJ whole genome shotgun (WGS) entry which is preliminary data.</text>
</comment>
<dbReference type="PANTHER" id="PTHR34544">
    <property type="entry name" value="OSJNBA0006B20.18 PROTEIN"/>
    <property type="match status" value="1"/>
</dbReference>
<keyword evidence="2" id="KW-1185">Reference proteome</keyword>
<accession>A0AA88AUI4</accession>
<evidence type="ECO:0000313" key="1">
    <source>
        <dbReference type="EMBL" id="GMN48381.1"/>
    </source>
</evidence>
<dbReference type="AlphaFoldDB" id="A0AA88AUI4"/>
<dbReference type="Proteomes" id="UP001187192">
    <property type="component" value="Unassembled WGS sequence"/>
</dbReference>
<proteinExistence type="predicted"/>
<dbReference type="EMBL" id="BTGU01000028">
    <property type="protein sequence ID" value="GMN48381.1"/>
    <property type="molecule type" value="Genomic_DNA"/>
</dbReference>
<organism evidence="1 2">
    <name type="scientific">Ficus carica</name>
    <name type="common">Common fig</name>
    <dbReference type="NCBI Taxonomy" id="3494"/>
    <lineage>
        <taxon>Eukaryota</taxon>
        <taxon>Viridiplantae</taxon>
        <taxon>Streptophyta</taxon>
        <taxon>Embryophyta</taxon>
        <taxon>Tracheophyta</taxon>
        <taxon>Spermatophyta</taxon>
        <taxon>Magnoliopsida</taxon>
        <taxon>eudicotyledons</taxon>
        <taxon>Gunneridae</taxon>
        <taxon>Pentapetalae</taxon>
        <taxon>rosids</taxon>
        <taxon>fabids</taxon>
        <taxon>Rosales</taxon>
        <taxon>Moraceae</taxon>
        <taxon>Ficeae</taxon>
        <taxon>Ficus</taxon>
    </lineage>
</organism>
<gene>
    <name evidence="1" type="ORF">TIFTF001_017559</name>
</gene>
<reference evidence="1" key="1">
    <citation type="submission" date="2023-07" db="EMBL/GenBank/DDBJ databases">
        <title>draft genome sequence of fig (Ficus carica).</title>
        <authorList>
            <person name="Takahashi T."/>
            <person name="Nishimura K."/>
        </authorList>
    </citation>
    <scope>NUCLEOTIDE SEQUENCE</scope>
</reference>
<dbReference type="PANTHER" id="PTHR34544:SF1">
    <property type="entry name" value="OS04G0438300 PROTEIN"/>
    <property type="match status" value="1"/>
</dbReference>
<name>A0AA88AUI4_FICCA</name>